<sequence>MMYCRENKIQCRTRASSCVCTALRFNPTLRQTCSWPKPQAQFAFKDSMIHVFLQFTLRIAFRCGVHRIESQDIRC</sequence>
<dbReference type="EMBL" id="GL378386">
    <property type="protein sequence ID" value="EFJ42165.1"/>
    <property type="molecule type" value="Genomic_DNA"/>
</dbReference>
<dbReference type="KEGG" id="vcn:VOLCADRAFT_83794"/>
<reference evidence="1 2" key="1">
    <citation type="journal article" date="2010" name="Science">
        <title>Genomic analysis of organismal complexity in the multicellular green alga Volvox carteri.</title>
        <authorList>
            <person name="Prochnik S.E."/>
            <person name="Umen J."/>
            <person name="Nedelcu A.M."/>
            <person name="Hallmann A."/>
            <person name="Miller S.M."/>
            <person name="Nishii I."/>
            <person name="Ferris P."/>
            <person name="Kuo A."/>
            <person name="Mitros T."/>
            <person name="Fritz-Laylin L.K."/>
            <person name="Hellsten U."/>
            <person name="Chapman J."/>
            <person name="Simakov O."/>
            <person name="Rensing S.A."/>
            <person name="Terry A."/>
            <person name="Pangilinan J."/>
            <person name="Kapitonov V."/>
            <person name="Jurka J."/>
            <person name="Salamov A."/>
            <person name="Shapiro H."/>
            <person name="Schmutz J."/>
            <person name="Grimwood J."/>
            <person name="Lindquist E."/>
            <person name="Lucas S."/>
            <person name="Grigoriev I.V."/>
            <person name="Schmitt R."/>
            <person name="Kirk D."/>
            <person name="Rokhsar D.S."/>
        </authorList>
    </citation>
    <scope>NUCLEOTIDE SEQUENCE [LARGE SCALE GENOMIC DNA]</scope>
    <source>
        <strain evidence="2">f. Nagariensis / Eve</strain>
    </source>
</reference>
<dbReference type="AlphaFoldDB" id="D8UDW9"/>
<dbReference type="InParanoid" id="D8UDW9"/>
<dbReference type="OrthoDB" id="1922378at2759"/>
<proteinExistence type="predicted"/>
<keyword evidence="2" id="KW-1185">Reference proteome</keyword>
<evidence type="ECO:0000313" key="2">
    <source>
        <dbReference type="Proteomes" id="UP000001058"/>
    </source>
</evidence>
<dbReference type="Proteomes" id="UP000001058">
    <property type="component" value="Unassembled WGS sequence"/>
</dbReference>
<protein>
    <submittedName>
        <fullName evidence="1">Uncharacterized protein</fullName>
    </submittedName>
</protein>
<organism evidence="2">
    <name type="scientific">Volvox carteri f. nagariensis</name>
    <dbReference type="NCBI Taxonomy" id="3068"/>
    <lineage>
        <taxon>Eukaryota</taxon>
        <taxon>Viridiplantae</taxon>
        <taxon>Chlorophyta</taxon>
        <taxon>core chlorophytes</taxon>
        <taxon>Chlorophyceae</taxon>
        <taxon>CS clade</taxon>
        <taxon>Chlamydomonadales</taxon>
        <taxon>Volvocaceae</taxon>
        <taxon>Volvox</taxon>
    </lineage>
</organism>
<evidence type="ECO:0000313" key="1">
    <source>
        <dbReference type="EMBL" id="EFJ42165.1"/>
    </source>
</evidence>
<name>D8UDW9_VOLCA</name>
<accession>D8UDW9</accession>
<gene>
    <name evidence="1" type="ORF">VOLCADRAFT_83794</name>
</gene>